<accession>A0A1I2XLE4</accession>
<dbReference type="RefSeq" id="WP_165613621.1">
    <property type="nucleotide sequence ID" value="NZ_FOOX01000018.1"/>
</dbReference>
<evidence type="ECO:0000313" key="3">
    <source>
        <dbReference type="EMBL" id="SFH14328.1"/>
    </source>
</evidence>
<evidence type="ECO:0008006" key="5">
    <source>
        <dbReference type="Google" id="ProtNLM"/>
    </source>
</evidence>
<dbReference type="PANTHER" id="PTHR34075:SF5">
    <property type="entry name" value="BLR3430 PROTEIN"/>
    <property type="match status" value="1"/>
</dbReference>
<reference evidence="4" key="1">
    <citation type="submission" date="2016-10" db="EMBL/GenBank/DDBJ databases">
        <authorList>
            <person name="Varghese N."/>
            <person name="Submissions S."/>
        </authorList>
    </citation>
    <scope>NUCLEOTIDE SEQUENCE [LARGE SCALE GENOMIC DNA]</scope>
    <source>
        <strain evidence="4">DSM 17038</strain>
    </source>
</reference>
<protein>
    <recommendedName>
        <fullName evidence="5">DUF35 domain-containing protein</fullName>
    </recommendedName>
</protein>
<dbReference type="STRING" id="341036.SAMN05660649_04021"/>
<dbReference type="Pfam" id="PF01796">
    <property type="entry name" value="OB_ChsH2_C"/>
    <property type="match status" value="1"/>
</dbReference>
<proteinExistence type="predicted"/>
<dbReference type="Gene3D" id="6.10.30.10">
    <property type="match status" value="1"/>
</dbReference>
<dbReference type="SUPFAM" id="SSF50249">
    <property type="entry name" value="Nucleic acid-binding proteins"/>
    <property type="match status" value="1"/>
</dbReference>
<dbReference type="AlphaFoldDB" id="A0A1I2XLE4"/>
<dbReference type="InterPro" id="IPR002878">
    <property type="entry name" value="ChsH2_C"/>
</dbReference>
<gene>
    <name evidence="3" type="ORF">SAMN05660649_04021</name>
</gene>
<feature type="domain" description="ChsH2 rubredoxin-like zinc ribbon" evidence="2">
    <location>
        <begin position="11"/>
        <end position="46"/>
    </location>
</feature>
<dbReference type="Pfam" id="PF12172">
    <property type="entry name" value="zf-ChsH2"/>
    <property type="match status" value="1"/>
</dbReference>
<sequence length="132" mass="14521">MYKLTHKQYYEALKKNKLLGLKCFTCGGYTTPPKLCCDNCGSTELEIAELSGRGEIKTYTVVRVAPEGLNAPYIVVLVELEEGPWLMGNVDNVNIDEACMELIAKKVTVAHKTVTGMNYTAGEGVTPLFIIE</sequence>
<keyword evidence="4" id="KW-1185">Reference proteome</keyword>
<dbReference type="EMBL" id="FOOX01000018">
    <property type="protein sequence ID" value="SFH14328.1"/>
    <property type="molecule type" value="Genomic_DNA"/>
</dbReference>
<dbReference type="InterPro" id="IPR022002">
    <property type="entry name" value="ChsH2_Znr"/>
</dbReference>
<dbReference type="Proteomes" id="UP000199337">
    <property type="component" value="Unassembled WGS sequence"/>
</dbReference>
<name>A0A1I2XLE4_9FIRM</name>
<dbReference type="PANTHER" id="PTHR34075">
    <property type="entry name" value="BLR3430 PROTEIN"/>
    <property type="match status" value="1"/>
</dbReference>
<dbReference type="InterPro" id="IPR052513">
    <property type="entry name" value="Thioester_dehydratase-like"/>
</dbReference>
<evidence type="ECO:0000259" key="2">
    <source>
        <dbReference type="Pfam" id="PF12172"/>
    </source>
</evidence>
<feature type="domain" description="ChsH2 C-terminal OB-fold" evidence="1">
    <location>
        <begin position="49"/>
        <end position="97"/>
    </location>
</feature>
<dbReference type="InterPro" id="IPR012340">
    <property type="entry name" value="NA-bd_OB-fold"/>
</dbReference>
<evidence type="ECO:0000259" key="1">
    <source>
        <dbReference type="Pfam" id="PF01796"/>
    </source>
</evidence>
<evidence type="ECO:0000313" key="4">
    <source>
        <dbReference type="Proteomes" id="UP000199337"/>
    </source>
</evidence>
<organism evidence="3 4">
    <name type="scientific">Desulfotruncus arcticus DSM 17038</name>
    <dbReference type="NCBI Taxonomy" id="1121424"/>
    <lineage>
        <taxon>Bacteria</taxon>
        <taxon>Bacillati</taxon>
        <taxon>Bacillota</taxon>
        <taxon>Clostridia</taxon>
        <taxon>Eubacteriales</taxon>
        <taxon>Desulfallaceae</taxon>
        <taxon>Desulfotruncus</taxon>
    </lineage>
</organism>